<keyword evidence="2" id="KW-0808">Transferase</keyword>
<dbReference type="EMBL" id="JACIJE010000007">
    <property type="protein sequence ID" value="MBB5690480.1"/>
    <property type="molecule type" value="Genomic_DNA"/>
</dbReference>
<comment type="caution">
    <text evidence="2">The sequence shown here is derived from an EMBL/GenBank/DDBJ whole genome shotgun (WGS) entry which is preliminary data.</text>
</comment>
<dbReference type="Proteomes" id="UP000562254">
    <property type="component" value="Unassembled WGS sequence"/>
</dbReference>
<dbReference type="InterPro" id="IPR051531">
    <property type="entry name" value="N-acetyltransferase"/>
</dbReference>
<sequence>MILETARLRLRPFVAADVPAYAAIRADPEVMRPMPGGVARCASAAADAARLVADFAAQWGTVGCAPWAVEERASGALLGHGGLRLLPDLGGETEILYLLTRAAWGRGLASEVAAAARDAGFGRFGLRRLVGYAAPGNAASCRVLEKTGLAFEREVEVFGLAARRTVIGRG</sequence>
<dbReference type="GO" id="GO:0016747">
    <property type="term" value="F:acyltransferase activity, transferring groups other than amino-acyl groups"/>
    <property type="evidence" value="ECO:0007669"/>
    <property type="project" value="InterPro"/>
</dbReference>
<dbReference type="Pfam" id="PF13302">
    <property type="entry name" value="Acetyltransf_3"/>
    <property type="match status" value="1"/>
</dbReference>
<organism evidence="2 3">
    <name type="scientific">Neoroseomonas alkaliterrae</name>
    <dbReference type="NCBI Taxonomy" id="1452450"/>
    <lineage>
        <taxon>Bacteria</taxon>
        <taxon>Pseudomonadati</taxon>
        <taxon>Pseudomonadota</taxon>
        <taxon>Alphaproteobacteria</taxon>
        <taxon>Acetobacterales</taxon>
        <taxon>Acetobacteraceae</taxon>
        <taxon>Neoroseomonas</taxon>
    </lineage>
</organism>
<dbReference type="PROSITE" id="PS51186">
    <property type="entry name" value="GNAT"/>
    <property type="match status" value="1"/>
</dbReference>
<dbReference type="PANTHER" id="PTHR43792">
    <property type="entry name" value="GNAT FAMILY, PUTATIVE (AFU_ORTHOLOGUE AFUA_3G00765)-RELATED-RELATED"/>
    <property type="match status" value="1"/>
</dbReference>
<dbReference type="AlphaFoldDB" id="A0A840XTZ1"/>
<evidence type="ECO:0000259" key="1">
    <source>
        <dbReference type="PROSITE" id="PS51186"/>
    </source>
</evidence>
<feature type="domain" description="N-acetyltransferase" evidence="1">
    <location>
        <begin position="8"/>
        <end position="170"/>
    </location>
</feature>
<dbReference type="SUPFAM" id="SSF55729">
    <property type="entry name" value="Acyl-CoA N-acyltransferases (Nat)"/>
    <property type="match status" value="1"/>
</dbReference>
<accession>A0A840XTZ1</accession>
<keyword evidence="3" id="KW-1185">Reference proteome</keyword>
<dbReference type="Gene3D" id="3.40.630.30">
    <property type="match status" value="1"/>
</dbReference>
<dbReference type="PANTHER" id="PTHR43792:SF1">
    <property type="entry name" value="N-ACETYLTRANSFERASE DOMAIN-CONTAINING PROTEIN"/>
    <property type="match status" value="1"/>
</dbReference>
<name>A0A840XTZ1_9PROT</name>
<evidence type="ECO:0000313" key="3">
    <source>
        <dbReference type="Proteomes" id="UP000562254"/>
    </source>
</evidence>
<dbReference type="InterPro" id="IPR016181">
    <property type="entry name" value="Acyl_CoA_acyltransferase"/>
</dbReference>
<evidence type="ECO:0000313" key="2">
    <source>
        <dbReference type="EMBL" id="MBB5690480.1"/>
    </source>
</evidence>
<reference evidence="2 3" key="1">
    <citation type="submission" date="2020-08" db="EMBL/GenBank/DDBJ databases">
        <title>Genomic Encyclopedia of Type Strains, Phase IV (KMG-IV): sequencing the most valuable type-strain genomes for metagenomic binning, comparative biology and taxonomic classification.</title>
        <authorList>
            <person name="Goeker M."/>
        </authorList>
    </citation>
    <scope>NUCLEOTIDE SEQUENCE [LARGE SCALE GENOMIC DNA]</scope>
    <source>
        <strain evidence="2 3">DSM 25895</strain>
    </source>
</reference>
<gene>
    <name evidence="2" type="ORF">FHS88_002615</name>
</gene>
<dbReference type="RefSeq" id="WP_184485315.1">
    <property type="nucleotide sequence ID" value="NZ_JAAEDJ010000376.1"/>
</dbReference>
<dbReference type="InterPro" id="IPR000182">
    <property type="entry name" value="GNAT_dom"/>
</dbReference>
<proteinExistence type="predicted"/>
<protein>
    <submittedName>
        <fullName evidence="2">RimJ/RimL family protein N-acetyltransferase</fullName>
    </submittedName>
</protein>